<evidence type="ECO:0000313" key="1">
    <source>
        <dbReference type="EMBL" id="TNN53271.1"/>
    </source>
</evidence>
<gene>
    <name evidence="1" type="ORF">EYF80_036505</name>
</gene>
<reference evidence="1 2" key="1">
    <citation type="submission" date="2019-03" db="EMBL/GenBank/DDBJ databases">
        <title>First draft genome of Liparis tanakae, snailfish: a comprehensive survey of snailfish specific genes.</title>
        <authorList>
            <person name="Kim W."/>
            <person name="Song I."/>
            <person name="Jeong J.-H."/>
            <person name="Kim D."/>
            <person name="Kim S."/>
            <person name="Ryu S."/>
            <person name="Song J.Y."/>
            <person name="Lee S.K."/>
        </authorList>
    </citation>
    <scope>NUCLEOTIDE SEQUENCE [LARGE SCALE GENOMIC DNA]</scope>
    <source>
        <tissue evidence="1">Muscle</tissue>
    </source>
</reference>
<organism evidence="1 2">
    <name type="scientific">Liparis tanakae</name>
    <name type="common">Tanaka's snailfish</name>
    <dbReference type="NCBI Taxonomy" id="230148"/>
    <lineage>
        <taxon>Eukaryota</taxon>
        <taxon>Metazoa</taxon>
        <taxon>Chordata</taxon>
        <taxon>Craniata</taxon>
        <taxon>Vertebrata</taxon>
        <taxon>Euteleostomi</taxon>
        <taxon>Actinopterygii</taxon>
        <taxon>Neopterygii</taxon>
        <taxon>Teleostei</taxon>
        <taxon>Neoteleostei</taxon>
        <taxon>Acanthomorphata</taxon>
        <taxon>Eupercaria</taxon>
        <taxon>Perciformes</taxon>
        <taxon>Cottioidei</taxon>
        <taxon>Cottales</taxon>
        <taxon>Liparidae</taxon>
        <taxon>Liparis</taxon>
    </lineage>
</organism>
<sequence length="68" mass="7107">MKFTSAYNGMRANTSAPGLPPAPLPSCPHLCSPCAFAKAADVLHVWCETTYGIGKAPGSRERAEGEEG</sequence>
<name>A0A4Z2GJ93_9TELE</name>
<protein>
    <submittedName>
        <fullName evidence="1">Uncharacterized protein</fullName>
    </submittedName>
</protein>
<keyword evidence="2" id="KW-1185">Reference proteome</keyword>
<dbReference type="AlphaFoldDB" id="A0A4Z2GJ93"/>
<dbReference type="EMBL" id="SRLO01000520">
    <property type="protein sequence ID" value="TNN53271.1"/>
    <property type="molecule type" value="Genomic_DNA"/>
</dbReference>
<proteinExistence type="predicted"/>
<accession>A0A4Z2GJ93</accession>
<evidence type="ECO:0000313" key="2">
    <source>
        <dbReference type="Proteomes" id="UP000314294"/>
    </source>
</evidence>
<comment type="caution">
    <text evidence="1">The sequence shown here is derived from an EMBL/GenBank/DDBJ whole genome shotgun (WGS) entry which is preliminary data.</text>
</comment>
<dbReference type="Proteomes" id="UP000314294">
    <property type="component" value="Unassembled WGS sequence"/>
</dbReference>